<keyword evidence="3" id="KW-1185">Reference proteome</keyword>
<dbReference type="AlphaFoldDB" id="A0ABD1WQA9"/>
<evidence type="ECO:0000256" key="1">
    <source>
        <dbReference type="SAM" id="MobiDB-lite"/>
    </source>
</evidence>
<dbReference type="EMBL" id="JBFOLJ010000002">
    <property type="protein sequence ID" value="KAL2551863.1"/>
    <property type="molecule type" value="Genomic_DNA"/>
</dbReference>
<name>A0ABD1WQA9_9LAMI</name>
<reference evidence="3" key="1">
    <citation type="submission" date="2024-07" db="EMBL/GenBank/DDBJ databases">
        <title>Two chromosome-level genome assemblies of Korean endemic species Abeliophyllum distichum and Forsythia ovata (Oleaceae).</title>
        <authorList>
            <person name="Jang H."/>
        </authorList>
    </citation>
    <scope>NUCLEOTIDE SEQUENCE [LARGE SCALE GENOMIC DNA]</scope>
</reference>
<feature type="compositionally biased region" description="Gly residues" evidence="1">
    <location>
        <begin position="145"/>
        <end position="156"/>
    </location>
</feature>
<sequence>MRPLSYHMKLPTFVIVVLEQSSDNMPHVLLSDNDGDSEKCWAIPGFPSPFPPFPLYLLVYHVFSDSMSYATPIPAIEEKPEQTRRNRGKPEQTQTPEQRGPLGRRQRRVNRWRRRRQRRVNHQNSEGHSDGDRGASIGGEDGDRGVNGGSPGSVDF</sequence>
<comment type="caution">
    <text evidence="2">The sequence shown here is derived from an EMBL/GenBank/DDBJ whole genome shotgun (WGS) entry which is preliminary data.</text>
</comment>
<feature type="compositionally biased region" description="Basic residues" evidence="1">
    <location>
        <begin position="102"/>
        <end position="121"/>
    </location>
</feature>
<evidence type="ECO:0000313" key="3">
    <source>
        <dbReference type="Proteomes" id="UP001604277"/>
    </source>
</evidence>
<feature type="compositionally biased region" description="Basic and acidic residues" evidence="1">
    <location>
        <begin position="76"/>
        <end position="90"/>
    </location>
</feature>
<accession>A0ABD1WQA9</accession>
<proteinExistence type="predicted"/>
<feature type="region of interest" description="Disordered" evidence="1">
    <location>
        <begin position="74"/>
        <end position="156"/>
    </location>
</feature>
<gene>
    <name evidence="2" type="ORF">Fot_05482</name>
</gene>
<protein>
    <submittedName>
        <fullName evidence="2">Uncharacterized protein</fullName>
    </submittedName>
</protein>
<evidence type="ECO:0000313" key="2">
    <source>
        <dbReference type="EMBL" id="KAL2551863.1"/>
    </source>
</evidence>
<organism evidence="2 3">
    <name type="scientific">Forsythia ovata</name>
    <dbReference type="NCBI Taxonomy" id="205694"/>
    <lineage>
        <taxon>Eukaryota</taxon>
        <taxon>Viridiplantae</taxon>
        <taxon>Streptophyta</taxon>
        <taxon>Embryophyta</taxon>
        <taxon>Tracheophyta</taxon>
        <taxon>Spermatophyta</taxon>
        <taxon>Magnoliopsida</taxon>
        <taxon>eudicotyledons</taxon>
        <taxon>Gunneridae</taxon>
        <taxon>Pentapetalae</taxon>
        <taxon>asterids</taxon>
        <taxon>lamiids</taxon>
        <taxon>Lamiales</taxon>
        <taxon>Oleaceae</taxon>
        <taxon>Forsythieae</taxon>
        <taxon>Forsythia</taxon>
    </lineage>
</organism>
<dbReference type="Proteomes" id="UP001604277">
    <property type="component" value="Unassembled WGS sequence"/>
</dbReference>